<dbReference type="GO" id="GO:0005524">
    <property type="term" value="F:ATP binding"/>
    <property type="evidence" value="ECO:0007669"/>
    <property type="project" value="UniProtKB-KW"/>
</dbReference>
<dbReference type="InterPro" id="IPR027417">
    <property type="entry name" value="P-loop_NTPase"/>
</dbReference>
<feature type="domain" description="ABC transporter" evidence="3">
    <location>
        <begin position="5"/>
        <end position="216"/>
    </location>
</feature>
<dbReference type="Proteomes" id="UP000195043">
    <property type="component" value="Unassembled WGS sequence"/>
</dbReference>
<evidence type="ECO:0000256" key="1">
    <source>
        <dbReference type="ARBA" id="ARBA00022741"/>
    </source>
</evidence>
<accession>A0A242AAM8</accession>
<dbReference type="InterPro" id="IPR017871">
    <property type="entry name" value="ABC_transporter-like_CS"/>
</dbReference>
<dbReference type="InterPro" id="IPR003593">
    <property type="entry name" value="AAA+_ATPase"/>
</dbReference>
<dbReference type="GO" id="GO:0016887">
    <property type="term" value="F:ATP hydrolysis activity"/>
    <property type="evidence" value="ECO:0007669"/>
    <property type="project" value="InterPro"/>
</dbReference>
<keyword evidence="5" id="KW-1185">Reference proteome</keyword>
<evidence type="ECO:0000259" key="3">
    <source>
        <dbReference type="PROSITE" id="PS50893"/>
    </source>
</evidence>
<dbReference type="EMBL" id="NGKU01000001">
    <property type="protein sequence ID" value="OTN77940.1"/>
    <property type="molecule type" value="Genomic_DNA"/>
</dbReference>
<dbReference type="PANTHER" id="PTHR43158:SF7">
    <property type="entry name" value="ABC TRANSPORTER, ATP-BINDING PROTEIN"/>
    <property type="match status" value="1"/>
</dbReference>
<keyword evidence="1" id="KW-0547">Nucleotide-binding</keyword>
<reference evidence="4 5" key="1">
    <citation type="submission" date="2017-05" db="EMBL/GenBank/DDBJ databases">
        <title>The Genome Sequence of Enterococcus sp. 8G7_MSG3316.</title>
        <authorList>
            <consortium name="The Broad Institute Genomics Platform"/>
            <consortium name="The Broad Institute Genomic Center for Infectious Diseases"/>
            <person name="Earl A."/>
            <person name="Manson A."/>
            <person name="Schwartman J."/>
            <person name="Gilmore M."/>
            <person name="Abouelleil A."/>
            <person name="Cao P."/>
            <person name="Chapman S."/>
            <person name="Cusick C."/>
            <person name="Shea T."/>
            <person name="Young S."/>
            <person name="Neafsey D."/>
            <person name="Nusbaum C."/>
            <person name="Birren B."/>
        </authorList>
    </citation>
    <scope>NUCLEOTIDE SEQUENCE [LARGE SCALE GENOMIC DNA]</scope>
    <source>
        <strain evidence="4 5">8G7_MSG3316</strain>
    </source>
</reference>
<dbReference type="SUPFAM" id="SSF52540">
    <property type="entry name" value="P-loop containing nucleoside triphosphate hydrolases"/>
    <property type="match status" value="1"/>
</dbReference>
<dbReference type="Gene3D" id="3.40.50.300">
    <property type="entry name" value="P-loop containing nucleotide triphosphate hydrolases"/>
    <property type="match status" value="1"/>
</dbReference>
<dbReference type="RefSeq" id="WP_086275889.1">
    <property type="nucleotide sequence ID" value="NZ_NGKU01000001.1"/>
</dbReference>
<dbReference type="STRING" id="1834191.A5886_003041"/>
<comment type="caution">
    <text evidence="4">The sequence shown here is derived from an EMBL/GenBank/DDBJ whole genome shotgun (WGS) entry which is preliminary data.</text>
</comment>
<dbReference type="Pfam" id="PF00005">
    <property type="entry name" value="ABC_tran"/>
    <property type="match status" value="1"/>
</dbReference>
<dbReference type="AlphaFoldDB" id="A0A242AAM8"/>
<dbReference type="CDD" id="cd03230">
    <property type="entry name" value="ABC_DR_subfamily_A"/>
    <property type="match status" value="1"/>
</dbReference>
<evidence type="ECO:0000313" key="4">
    <source>
        <dbReference type="EMBL" id="OTN77940.1"/>
    </source>
</evidence>
<evidence type="ECO:0000313" key="5">
    <source>
        <dbReference type="Proteomes" id="UP000195043"/>
    </source>
</evidence>
<sequence length="216" mass="24051">MNHIIALENIEMTFKKRSIFSDLQLTIDRPKIVGFIGENGSGKSVLFKIIAGIYHADKGGVFIRDVKLGDGGIDFATDLGLLVDSPGFIGVYTGLANLNYLAGIQNKINEDRIIELMQLVGLDPNDKTLVKNYSLGMKQKLGIIQAVMENQDIIILDEPFNALDAKSVSIVKELVMTLYKEGKTILLTSHNQIDLDDLCHEMYLIEDRRLKPVSKE</sequence>
<dbReference type="PROSITE" id="PS50893">
    <property type="entry name" value="ABC_TRANSPORTER_2"/>
    <property type="match status" value="1"/>
</dbReference>
<name>A0A242AAM8_9ENTE</name>
<dbReference type="OrthoDB" id="9804819at2"/>
<protein>
    <recommendedName>
        <fullName evidence="3">ABC transporter domain-containing protein</fullName>
    </recommendedName>
</protein>
<dbReference type="PROSITE" id="PS00211">
    <property type="entry name" value="ABC_TRANSPORTER_1"/>
    <property type="match status" value="1"/>
</dbReference>
<dbReference type="InterPro" id="IPR003439">
    <property type="entry name" value="ABC_transporter-like_ATP-bd"/>
</dbReference>
<keyword evidence="2" id="KW-0067">ATP-binding</keyword>
<dbReference type="PANTHER" id="PTHR43158">
    <property type="entry name" value="SKFA PEPTIDE EXPORT ATP-BINDING PROTEIN SKFE"/>
    <property type="match status" value="1"/>
</dbReference>
<organism evidence="4 5">
    <name type="scientific">Candidatus Enterococcus testudinis</name>
    <dbReference type="NCBI Taxonomy" id="1834191"/>
    <lineage>
        <taxon>Bacteria</taxon>
        <taxon>Bacillati</taxon>
        <taxon>Bacillota</taxon>
        <taxon>Bacilli</taxon>
        <taxon>Lactobacillales</taxon>
        <taxon>Enterococcaceae</taxon>
        <taxon>Enterococcus</taxon>
    </lineage>
</organism>
<proteinExistence type="predicted"/>
<gene>
    <name evidence="4" type="ORF">A5886_003041</name>
</gene>
<evidence type="ECO:0000256" key="2">
    <source>
        <dbReference type="ARBA" id="ARBA00022840"/>
    </source>
</evidence>
<dbReference type="SMART" id="SM00382">
    <property type="entry name" value="AAA"/>
    <property type="match status" value="1"/>
</dbReference>